<organism evidence="1 2">
    <name type="scientific">Solanum pinnatisectum</name>
    <name type="common">tansyleaf nightshade</name>
    <dbReference type="NCBI Taxonomy" id="50273"/>
    <lineage>
        <taxon>Eukaryota</taxon>
        <taxon>Viridiplantae</taxon>
        <taxon>Streptophyta</taxon>
        <taxon>Embryophyta</taxon>
        <taxon>Tracheophyta</taxon>
        <taxon>Spermatophyta</taxon>
        <taxon>Magnoliopsida</taxon>
        <taxon>eudicotyledons</taxon>
        <taxon>Gunneridae</taxon>
        <taxon>Pentapetalae</taxon>
        <taxon>asterids</taxon>
        <taxon>lamiids</taxon>
        <taxon>Solanales</taxon>
        <taxon>Solanaceae</taxon>
        <taxon>Solanoideae</taxon>
        <taxon>Solaneae</taxon>
        <taxon>Solanum</taxon>
    </lineage>
</organism>
<reference evidence="1 2" key="1">
    <citation type="submission" date="2023-10" db="EMBL/GenBank/DDBJ databases">
        <title>Genome-Wide Identification Analysis in wild type Solanum Pinnatisectum Reveals Some Genes Defensing Phytophthora Infestans.</title>
        <authorList>
            <person name="Sun C."/>
        </authorList>
    </citation>
    <scope>NUCLEOTIDE SEQUENCE [LARGE SCALE GENOMIC DNA]</scope>
    <source>
        <strain evidence="1">LQN</strain>
        <tissue evidence="1">Leaf</tissue>
    </source>
</reference>
<protein>
    <submittedName>
        <fullName evidence="1">Uncharacterized protein</fullName>
    </submittedName>
</protein>
<evidence type="ECO:0000313" key="1">
    <source>
        <dbReference type="EMBL" id="KAK4729923.1"/>
    </source>
</evidence>
<gene>
    <name evidence="1" type="ORF">R3W88_022911</name>
</gene>
<dbReference type="PANTHER" id="PTHR33022:SF20">
    <property type="entry name" value="UBIQUITIN-LIKE PROTEASE FAMILY PROFILE DOMAIN-CONTAINING PROTEIN"/>
    <property type="match status" value="1"/>
</dbReference>
<proteinExistence type="predicted"/>
<evidence type="ECO:0000313" key="2">
    <source>
        <dbReference type="Proteomes" id="UP001311915"/>
    </source>
</evidence>
<name>A0AAV9LW91_9SOLN</name>
<sequence length="79" mass="9115">MSCASTIVEYTLQHTEFLNEGKDLPTTIDPEEMRIRYASLLWNYDTQKIQVDAVSDSETSLKPVRNHTDCDISERITIH</sequence>
<dbReference type="EMBL" id="JAWPEI010000004">
    <property type="protein sequence ID" value="KAK4729923.1"/>
    <property type="molecule type" value="Genomic_DNA"/>
</dbReference>
<comment type="caution">
    <text evidence="1">The sequence shown here is derived from an EMBL/GenBank/DDBJ whole genome shotgun (WGS) entry which is preliminary data.</text>
</comment>
<dbReference type="PANTHER" id="PTHR33022">
    <property type="entry name" value="DUF1985 DOMAIN-CONTAINING PROTEIN"/>
    <property type="match status" value="1"/>
</dbReference>
<dbReference type="Proteomes" id="UP001311915">
    <property type="component" value="Unassembled WGS sequence"/>
</dbReference>
<keyword evidence="2" id="KW-1185">Reference proteome</keyword>
<dbReference type="AlphaFoldDB" id="A0AAV9LW91"/>
<accession>A0AAV9LW91</accession>